<gene>
    <name evidence="4" type="ORF">FRX48_01861</name>
</gene>
<dbReference type="Pfam" id="PF03810">
    <property type="entry name" value="IBN_N"/>
    <property type="match status" value="1"/>
</dbReference>
<dbReference type="InterPro" id="IPR011989">
    <property type="entry name" value="ARM-like"/>
</dbReference>
<dbReference type="PANTHER" id="PTHR12363">
    <property type="entry name" value="TRANSPORTIN 3 AND IMPORTIN 13"/>
    <property type="match status" value="1"/>
</dbReference>
<comment type="caution">
    <text evidence="4">The sequence shown here is derived from an EMBL/GenBank/DDBJ whole genome shotgun (WGS) entry which is preliminary data.</text>
</comment>
<dbReference type="InterPro" id="IPR013598">
    <property type="entry name" value="Exportin-1/Importin-b-like"/>
</dbReference>
<dbReference type="OrthoDB" id="435593at2759"/>
<dbReference type="EMBL" id="VXIT01000002">
    <property type="protein sequence ID" value="KAA6415109.1"/>
    <property type="molecule type" value="Genomic_DNA"/>
</dbReference>
<dbReference type="GO" id="GO:0008033">
    <property type="term" value="P:tRNA processing"/>
    <property type="evidence" value="ECO:0007669"/>
    <property type="project" value="UniProtKB-KW"/>
</dbReference>
<dbReference type="InterPro" id="IPR001494">
    <property type="entry name" value="Importin-beta_N"/>
</dbReference>
<dbReference type="GO" id="GO:0031267">
    <property type="term" value="F:small GTPase binding"/>
    <property type="evidence" value="ECO:0007669"/>
    <property type="project" value="InterPro"/>
</dbReference>
<sequence length="973" mass="109311">MASAGPETFAPVLAALATMQANVERAQKSQAHEYLESFQKSAKAWTTTHTILSSTQTSAEAKLFAATTLKGKIIYDLDQLPRDSLPALRDSILSLLTAFRQGPRPIRTQLCVCLANLAIQMLAWKNVLQLVGSTLGSAAGDCVLEFLRVLPEEVIEGRRINLTEEELRDRTRELLEDNAQQVLRLLVQYSQSSASASSNPHLLECISSWLREIPAAEVVNSPLLDAVINALSVDASFEAAVDCICTIYKDTREVDESLETIQTLYPRIIALRPKIAAAADSEDQDAFKGITRLFAEAGEAWVVLIARLPNEFRSLVESVLECCARDRDRDAISLTFLFWFEFKQMITLEKYKQAQSIYADVFAKLVDVMMKHLEFPTPESPDETDLFDGDREQEERFREFRHAMGDVLKNCCEVIGVTECLGKSFQLIQQWISNYGRQATKESVPHWQELEAPLFSMRAMGRMVSPEEDIVLRQVIPLIVQIPNHEKIRFQAIMALARYTEWTAQHPEFLQPQLNYILAGFNHESKEVVRAAALAFKFCATDCKKLLRDEVTHLHKFYEHILDKLPPASQEEVTEGVAAVVSVQPLEKIYPTFKLYCDPIMARLMARANDAKNEEKDEGKLAVADHLQLLTIFIQNIQPYVSPSEANPAVKYCQEILPVLSRIAENFTSFTPILERVCRCWRHMVLSYRTAILPLLPSLAQQLASGFENSRQGCFLWATDSVLREFALGAEFVDGATSQAIYNFFEQQAVAFLRIMNDLPPKDLPDVIEDFFHLLIDALIYYHQQLILAPVCGPILSAALSALVLEQVEPLTAALHFLRDFLSYGTSYPNSSNFNSPDAGDRPANPAEIQLAVRQMVASQGEVLIQRVMAGMMFTFPRDCLADASGVLLLVFELMPEQVAVWVRGTIAMLPAGTVKVGDADRLMNAIAQKIQVGDMRKIRVLLQDFTNSYRRRNVAPRDGLGRLEATRFRFSG</sequence>
<dbReference type="GO" id="GO:0005737">
    <property type="term" value="C:cytoplasm"/>
    <property type="evidence" value="ECO:0007669"/>
    <property type="project" value="TreeGrafter"/>
</dbReference>
<organism evidence="4 5">
    <name type="scientific">Lasallia pustulata</name>
    <dbReference type="NCBI Taxonomy" id="136370"/>
    <lineage>
        <taxon>Eukaryota</taxon>
        <taxon>Fungi</taxon>
        <taxon>Dikarya</taxon>
        <taxon>Ascomycota</taxon>
        <taxon>Pezizomycotina</taxon>
        <taxon>Lecanoromycetes</taxon>
        <taxon>OSLEUM clade</taxon>
        <taxon>Umbilicariomycetidae</taxon>
        <taxon>Umbilicariales</taxon>
        <taxon>Umbilicariaceae</taxon>
        <taxon>Lasallia</taxon>
    </lineage>
</organism>
<dbReference type="InterPro" id="IPR058537">
    <property type="entry name" value="TPR_TNPO3_IPO13_4th"/>
</dbReference>
<dbReference type="Pfam" id="PF24140">
    <property type="entry name" value="TPR_TNPO3_IPO13_3rd"/>
    <property type="match status" value="1"/>
</dbReference>
<evidence type="ECO:0000259" key="3">
    <source>
        <dbReference type="PROSITE" id="PS50166"/>
    </source>
</evidence>
<protein>
    <submittedName>
        <fullName evidence="4">mRNA transport regulator (Mtr10)</fullName>
    </submittedName>
</protein>
<comment type="function">
    <text evidence="2">tRNA nucleus export receptor which facilitates tRNA translocation across the nuclear pore complex. Involved in pre-tRNA splicing, probably by affecting the interaction of pre-tRNA with splicing endonuclease.</text>
</comment>
<dbReference type="Proteomes" id="UP000324767">
    <property type="component" value="Unassembled WGS sequence"/>
</dbReference>
<dbReference type="FunFam" id="1.25.10.10:FF:000266">
    <property type="entry name" value="mRNA transport regulator MTR10"/>
    <property type="match status" value="1"/>
</dbReference>
<dbReference type="InterPro" id="IPR057942">
    <property type="entry name" value="TPR_TNPO3_IPO13_3rd"/>
</dbReference>
<dbReference type="InterPro" id="IPR016024">
    <property type="entry name" value="ARM-type_fold"/>
</dbReference>
<reference evidence="4 5" key="1">
    <citation type="submission" date="2019-09" db="EMBL/GenBank/DDBJ databases">
        <title>The hologenome of the rock-dwelling lichen Lasallia pustulata.</title>
        <authorList>
            <person name="Greshake Tzovaras B."/>
            <person name="Segers F."/>
            <person name="Bicker A."/>
            <person name="Dal Grande F."/>
            <person name="Otte J."/>
            <person name="Hankeln T."/>
            <person name="Schmitt I."/>
            <person name="Ebersberger I."/>
        </authorList>
    </citation>
    <scope>NUCLEOTIDE SEQUENCE [LARGE SCALE GENOMIC DNA]</scope>
    <source>
        <strain evidence="4">A1-1</strain>
    </source>
</reference>
<dbReference type="Pfam" id="PF24138">
    <property type="entry name" value="TPR_TNPO3_IPO13_2nd"/>
    <property type="match status" value="1"/>
</dbReference>
<feature type="domain" description="Importin N-terminal" evidence="3">
    <location>
        <begin position="31"/>
        <end position="98"/>
    </location>
</feature>
<dbReference type="GO" id="GO:0005634">
    <property type="term" value="C:nucleus"/>
    <property type="evidence" value="ECO:0007669"/>
    <property type="project" value="UniProtKB-ARBA"/>
</dbReference>
<evidence type="ECO:0000313" key="5">
    <source>
        <dbReference type="Proteomes" id="UP000324767"/>
    </source>
</evidence>
<evidence type="ECO:0000313" key="4">
    <source>
        <dbReference type="EMBL" id="KAA6415109.1"/>
    </source>
</evidence>
<evidence type="ECO:0000256" key="2">
    <source>
        <dbReference type="ARBA" id="ARBA00025147"/>
    </source>
</evidence>
<dbReference type="AlphaFoldDB" id="A0A5M8PZ64"/>
<keyword evidence="1" id="KW-0819">tRNA processing</keyword>
<name>A0A5M8PZ64_9LECA</name>
<dbReference type="Pfam" id="PF08389">
    <property type="entry name" value="Xpo1"/>
    <property type="match status" value="1"/>
</dbReference>
<dbReference type="Pfam" id="PF24139">
    <property type="entry name" value="TPR_TNPO3_IPO13_4th"/>
    <property type="match status" value="1"/>
</dbReference>
<dbReference type="PANTHER" id="PTHR12363:SF53">
    <property type="entry name" value="MRNA TRANSPORT REGULATOR MTR10"/>
    <property type="match status" value="1"/>
</dbReference>
<dbReference type="InterPro" id="IPR057941">
    <property type="entry name" value="TPR_TNPO3_IPO13_2nd"/>
</dbReference>
<dbReference type="GO" id="GO:0006606">
    <property type="term" value="P:protein import into nucleus"/>
    <property type="evidence" value="ECO:0007669"/>
    <property type="project" value="TreeGrafter"/>
</dbReference>
<dbReference type="SMART" id="SM00913">
    <property type="entry name" value="IBN_N"/>
    <property type="match status" value="1"/>
</dbReference>
<dbReference type="SUPFAM" id="SSF48371">
    <property type="entry name" value="ARM repeat"/>
    <property type="match status" value="1"/>
</dbReference>
<dbReference type="PROSITE" id="PS50166">
    <property type="entry name" value="IMPORTIN_B_NT"/>
    <property type="match status" value="1"/>
</dbReference>
<evidence type="ECO:0000256" key="1">
    <source>
        <dbReference type="ARBA" id="ARBA00022694"/>
    </source>
</evidence>
<dbReference type="InterPro" id="IPR051345">
    <property type="entry name" value="Importin_beta-like_NTR"/>
</dbReference>
<proteinExistence type="predicted"/>
<accession>A0A5M8PZ64</accession>
<dbReference type="Gene3D" id="1.25.10.10">
    <property type="entry name" value="Leucine-rich Repeat Variant"/>
    <property type="match status" value="1"/>
</dbReference>